<evidence type="ECO:0000313" key="1">
    <source>
        <dbReference type="EMBL" id="CAK9322717.1"/>
    </source>
</evidence>
<name>A0ABP0YWB1_9ROSI</name>
<proteinExistence type="predicted"/>
<gene>
    <name evidence="1" type="ORF">CITCOLO1_LOCUS14876</name>
</gene>
<dbReference type="Proteomes" id="UP001642487">
    <property type="component" value="Chromosome 5"/>
</dbReference>
<reference evidence="1 2" key="1">
    <citation type="submission" date="2024-03" db="EMBL/GenBank/DDBJ databases">
        <authorList>
            <person name="Gkanogiannis A."/>
            <person name="Becerra Lopez-Lavalle L."/>
        </authorList>
    </citation>
    <scope>NUCLEOTIDE SEQUENCE [LARGE SCALE GENOMIC DNA]</scope>
</reference>
<accession>A0ABP0YWB1</accession>
<dbReference type="EMBL" id="OZ021739">
    <property type="protein sequence ID" value="CAK9322717.1"/>
    <property type="molecule type" value="Genomic_DNA"/>
</dbReference>
<keyword evidence="2" id="KW-1185">Reference proteome</keyword>
<organism evidence="1 2">
    <name type="scientific">Citrullus colocynthis</name>
    <name type="common">colocynth</name>
    <dbReference type="NCBI Taxonomy" id="252529"/>
    <lineage>
        <taxon>Eukaryota</taxon>
        <taxon>Viridiplantae</taxon>
        <taxon>Streptophyta</taxon>
        <taxon>Embryophyta</taxon>
        <taxon>Tracheophyta</taxon>
        <taxon>Spermatophyta</taxon>
        <taxon>Magnoliopsida</taxon>
        <taxon>eudicotyledons</taxon>
        <taxon>Gunneridae</taxon>
        <taxon>Pentapetalae</taxon>
        <taxon>rosids</taxon>
        <taxon>fabids</taxon>
        <taxon>Cucurbitales</taxon>
        <taxon>Cucurbitaceae</taxon>
        <taxon>Benincaseae</taxon>
        <taxon>Citrullus</taxon>
    </lineage>
</organism>
<evidence type="ECO:0000313" key="2">
    <source>
        <dbReference type="Proteomes" id="UP001642487"/>
    </source>
</evidence>
<protein>
    <submittedName>
        <fullName evidence="1">Uncharacterized protein</fullName>
    </submittedName>
</protein>
<sequence length="79" mass="9100">MTVAKANSEALVTNSRFHHSFSSLMKYPWMSPIQHTTLGKPFSLFTFKSDFQFLASIFSHPRTLNFPFILYPIRSKPSS</sequence>